<dbReference type="Pfam" id="PF00248">
    <property type="entry name" value="Aldo_ket_red"/>
    <property type="match status" value="1"/>
</dbReference>
<dbReference type="AlphaFoldDB" id="E1YLL4"/>
<protein>
    <recommendedName>
        <fullName evidence="1">NADP-dependent oxidoreductase domain-containing protein</fullName>
    </recommendedName>
</protein>
<gene>
    <name evidence="2" type="ORF">N47_E45090</name>
</gene>
<dbReference type="InterPro" id="IPR023210">
    <property type="entry name" value="NADP_OxRdtase_dom"/>
</dbReference>
<proteinExistence type="predicted"/>
<name>E1YLL4_9BACT</name>
<dbReference type="InterPro" id="IPR020471">
    <property type="entry name" value="AKR"/>
</dbReference>
<dbReference type="EMBL" id="FR695877">
    <property type="protein sequence ID" value="CBX30997.1"/>
    <property type="molecule type" value="Genomic_DNA"/>
</dbReference>
<dbReference type="PANTHER" id="PTHR43827">
    <property type="entry name" value="2,5-DIKETO-D-GLUCONIC ACID REDUCTASE"/>
    <property type="match status" value="1"/>
</dbReference>
<reference evidence="2" key="1">
    <citation type="journal article" date="2011" name="Environ. Microbiol.">
        <title>Genomic insights into the metabolic potential of the polycyclic aromatic hydrocarbon degrading sulfate-reducing Deltaproteobacterium N47.</title>
        <authorList>
            <person name="Bergmann F."/>
            <person name="Selesi D."/>
            <person name="Weinmaier T."/>
            <person name="Tischler P."/>
            <person name="Rattei T."/>
            <person name="Meckenstock R.U."/>
        </authorList>
    </citation>
    <scope>NUCLEOTIDE SEQUENCE</scope>
</reference>
<organism evidence="2">
    <name type="scientific">uncultured Desulfobacterium sp</name>
    <dbReference type="NCBI Taxonomy" id="201089"/>
    <lineage>
        <taxon>Bacteria</taxon>
        <taxon>Pseudomonadati</taxon>
        <taxon>Thermodesulfobacteriota</taxon>
        <taxon>Desulfobacteria</taxon>
        <taxon>Desulfobacterales</taxon>
        <taxon>Desulfobacteriaceae</taxon>
        <taxon>Desulfobacterium</taxon>
        <taxon>environmental samples</taxon>
    </lineage>
</organism>
<evidence type="ECO:0000259" key="1">
    <source>
        <dbReference type="Pfam" id="PF00248"/>
    </source>
</evidence>
<evidence type="ECO:0000313" key="2">
    <source>
        <dbReference type="EMBL" id="CBX30997.1"/>
    </source>
</evidence>
<dbReference type="SUPFAM" id="SSF51430">
    <property type="entry name" value="NAD(P)-linked oxidoreductase"/>
    <property type="match status" value="1"/>
</dbReference>
<feature type="domain" description="NADP-dependent oxidoreductase" evidence="1">
    <location>
        <begin position="34"/>
        <end position="213"/>
    </location>
</feature>
<dbReference type="PANTHER" id="PTHR43827:SF8">
    <property type="entry name" value="ALDO_KETO REDUCTASE FAMILY PROTEIN"/>
    <property type="match status" value="1"/>
</dbReference>
<dbReference type="CDD" id="cd19071">
    <property type="entry name" value="AKR_AKR1-5-like"/>
    <property type="match status" value="1"/>
</dbReference>
<dbReference type="GO" id="GO:0016491">
    <property type="term" value="F:oxidoreductase activity"/>
    <property type="evidence" value="ECO:0007669"/>
    <property type="project" value="InterPro"/>
</dbReference>
<dbReference type="PRINTS" id="PR00069">
    <property type="entry name" value="ALDKETRDTASE"/>
</dbReference>
<sequence length="295" mass="33917">MRIITAIGNLIMEDRKWFITEAGVKMPWIIYGTAWKKERTADLVVKAIQAGYEGIDTACQPKHYEEHLIGEAFDRLKEQGIERESLFLQTKFTPLSGQDPLQVPYDKNAPIELQVAQSFEVSRKNLKTQYIDSLLLHSPLTPHDLLMRAWNAMETIQKDGKARQLGISNCYHLEILKKLYADAAVKPAVVQNRFYRETGYDAQLRNWCADHGIIYQSFWTLTANPHILSSSIVSTITKKHNKTKEQIFFRYLNQTGIVPLTGTCSEQHMKEDLNVFDFKLSIEDLKNISNLLNQV</sequence>
<accession>E1YLL4</accession>
<dbReference type="InterPro" id="IPR036812">
    <property type="entry name" value="NAD(P)_OxRdtase_dom_sf"/>
</dbReference>
<dbReference type="Gene3D" id="3.20.20.100">
    <property type="entry name" value="NADP-dependent oxidoreductase domain"/>
    <property type="match status" value="1"/>
</dbReference>